<dbReference type="InterPro" id="IPR010382">
    <property type="entry name" value="DUF977"/>
</dbReference>
<gene>
    <name evidence="1" type="ORF">CGZ54_08455</name>
</gene>
<name>A0AAP8GN23_9ENTR</name>
<protein>
    <submittedName>
        <fullName evidence="1">DNA breaking-rejoining protein</fullName>
    </submittedName>
</protein>
<dbReference type="RefSeq" id="WP_100229734.1">
    <property type="nucleotide sequence ID" value="NZ_JARJGX010000001.1"/>
</dbReference>
<dbReference type="Proteomes" id="UP000231328">
    <property type="component" value="Unassembled WGS sequence"/>
</dbReference>
<dbReference type="EMBL" id="NMVR01000011">
    <property type="protein sequence ID" value="PJG40242.1"/>
    <property type="molecule type" value="Genomic_DNA"/>
</dbReference>
<proteinExistence type="predicted"/>
<dbReference type="Pfam" id="PF06163">
    <property type="entry name" value="DUF977"/>
    <property type="match status" value="1"/>
</dbReference>
<evidence type="ECO:0000313" key="2">
    <source>
        <dbReference type="Proteomes" id="UP000231328"/>
    </source>
</evidence>
<dbReference type="AlphaFoldDB" id="A0AAP8GN23"/>
<sequence length="87" mass="10094">MARPNTYSERKAAVRLIITAAKERGRITTRQAAEILGLHLNTVEKYFRDAERSGEVIRHGKCGLFRDYRATIDFDMERFSRQYGKGK</sequence>
<comment type="caution">
    <text evidence="1">The sequence shown here is derived from an EMBL/GenBank/DDBJ whole genome shotgun (WGS) entry which is preliminary data.</text>
</comment>
<evidence type="ECO:0000313" key="1">
    <source>
        <dbReference type="EMBL" id="PJG40242.1"/>
    </source>
</evidence>
<organism evidence="1 2">
    <name type="scientific">Enterobacter hormaechei</name>
    <dbReference type="NCBI Taxonomy" id="158836"/>
    <lineage>
        <taxon>Bacteria</taxon>
        <taxon>Pseudomonadati</taxon>
        <taxon>Pseudomonadota</taxon>
        <taxon>Gammaproteobacteria</taxon>
        <taxon>Enterobacterales</taxon>
        <taxon>Enterobacteriaceae</taxon>
        <taxon>Enterobacter</taxon>
        <taxon>Enterobacter cloacae complex</taxon>
    </lineage>
</organism>
<reference evidence="1 2" key="1">
    <citation type="submission" date="2017-07" db="EMBL/GenBank/DDBJ databases">
        <title>Draft genome sequence of Enterobacter cloacae ST128, a clinical strain coproducing KPC-2 and NDM-1 carbapenemases.</title>
        <authorList>
            <person name="Li X."/>
        </authorList>
    </citation>
    <scope>NUCLEOTIDE SEQUENCE [LARGE SCALE GENOMIC DNA]</scope>
    <source>
        <strain evidence="1 2">HBY</strain>
    </source>
</reference>
<accession>A0AAP8GN23</accession>